<comment type="caution">
    <text evidence="1">The sequence shown here is derived from an EMBL/GenBank/DDBJ whole genome shotgun (WGS) entry which is preliminary data.</text>
</comment>
<accession>D1W832</accession>
<evidence type="ECO:0000313" key="2">
    <source>
        <dbReference type="Proteomes" id="UP000005283"/>
    </source>
</evidence>
<dbReference type="EMBL" id="ADEG01000090">
    <property type="protein sequence ID" value="EFA91394.1"/>
    <property type="molecule type" value="Genomic_DNA"/>
</dbReference>
<evidence type="ECO:0000313" key="1">
    <source>
        <dbReference type="EMBL" id="EFA91394.1"/>
    </source>
</evidence>
<name>D1W832_9BACT</name>
<protein>
    <submittedName>
        <fullName evidence="1">Uncharacterized protein</fullName>
    </submittedName>
</protein>
<dbReference type="RefSeq" id="WP_004350547.1">
    <property type="nucleotide sequence ID" value="NZ_ADEG01000090.1"/>
</dbReference>
<dbReference type="AlphaFoldDB" id="D1W832"/>
<organism evidence="1 2">
    <name type="scientific">Hoylesella buccalis ATCC 35310</name>
    <dbReference type="NCBI Taxonomy" id="679190"/>
    <lineage>
        <taxon>Bacteria</taxon>
        <taxon>Pseudomonadati</taxon>
        <taxon>Bacteroidota</taxon>
        <taxon>Bacteroidia</taxon>
        <taxon>Bacteroidales</taxon>
        <taxon>Prevotellaceae</taxon>
        <taxon>Hoylesella</taxon>
    </lineage>
</organism>
<reference evidence="1 2" key="1">
    <citation type="submission" date="2009-12" db="EMBL/GenBank/DDBJ databases">
        <title>Genome Sequence of Prevotella buccalis ATCC 35310.</title>
        <authorList>
            <person name="Durkin A.S."/>
            <person name="Madupu R."/>
            <person name="Torralba M."/>
            <person name="Methe B."/>
            <person name="Sutton G."/>
            <person name="Strausberg R.L."/>
            <person name="Nelson K.E."/>
        </authorList>
    </citation>
    <scope>NUCLEOTIDE SEQUENCE [LARGE SCALE GENOMIC DNA]</scope>
    <source>
        <strain evidence="1 2">ATCC 35310</strain>
    </source>
</reference>
<keyword evidence="2" id="KW-1185">Reference proteome</keyword>
<dbReference type="Proteomes" id="UP000005283">
    <property type="component" value="Unassembled WGS sequence"/>
</dbReference>
<sequence length="67" mass="7954">MEVRHVIILDFCTASLIKIRLSDEQVKAVDKYDDFEDFLATLENEYGFSLNSCQWMTCEALQEYNYF</sequence>
<proteinExistence type="predicted"/>
<dbReference type="STRING" id="679190.HMPREF0650_0664"/>
<gene>
    <name evidence="1" type="ORF">HMPREF0650_0664</name>
</gene>